<dbReference type="Pfam" id="PF00076">
    <property type="entry name" value="RRM_1"/>
    <property type="match status" value="3"/>
</dbReference>
<dbReference type="InterPro" id="IPR035979">
    <property type="entry name" value="RBD_domain_sf"/>
</dbReference>
<sequence length="541" mass="58905">MSNAYVSSVLPGVHSVPATPPEDVTAPGDVARSSSTLRPKEKRTLWIGDLDRAEGPVDDIYVKSHMFYEFSGCITAVRICRDRVSRQPSFGFVEFVSQSQAQYVLEHMNGRLVPGRMHKYRLNWANFNLTETPEPRTVYSRPAQLNRLAQENPLEGASNDPGRRLGAAASRGQACAPSEGSSVWVGSLDPATCREEVEELFHQHYNSVSLVKLIMDPNTGRTSTKIIIAAGIAGSCKGFGFVHFSDPEEAERSLEEMNGAICHGRRIKVNRSNSSRGGGGPYGVGAPPFQAAMQKIYSATSAEAQRLATEYCGGFVPTKRKRGVLTGGDTARILVRGLDPTCTEEELTRHFSPFGEVLLARVSQGGKGYVTFAEGLAATHALQCMEGAAYMYYYQQYAAACPDGVARGALGMNGAKSRARRISASEEEICGGLFRDTDPSLVPPEFLPRCMFTLEATGSLGSSERHAFLWSLPCQQQVGDAEPEKFQAAAVHEEYGAARAAIEGALRKRMRVKVDRGIPLEPDDLERLYSTDLQESAIICC</sequence>
<keyword evidence="1" id="KW-0677">Repeat</keyword>
<reference evidence="6 7" key="1">
    <citation type="journal article" date="2016" name="BMC Genomics">
        <title>Comparative genomics reveals Cyclospora cayetanensis possesses coccidia-like metabolism and invasion components but unique surface antigens.</title>
        <authorList>
            <person name="Liu S."/>
            <person name="Wang L."/>
            <person name="Zheng H."/>
            <person name="Xu Z."/>
            <person name="Roellig D.M."/>
            <person name="Li N."/>
            <person name="Frace M.A."/>
            <person name="Tang K."/>
            <person name="Arrowood M.J."/>
            <person name="Moss D.M."/>
            <person name="Zhang L."/>
            <person name="Feng Y."/>
            <person name="Xiao L."/>
        </authorList>
    </citation>
    <scope>NUCLEOTIDE SEQUENCE [LARGE SCALE GENOMIC DNA]</scope>
    <source>
        <strain evidence="6 7">CHN_HEN01</strain>
    </source>
</reference>
<accession>A0A1D3CU12</accession>
<evidence type="ECO:0000256" key="4">
    <source>
        <dbReference type="SAM" id="MobiDB-lite"/>
    </source>
</evidence>
<dbReference type="InterPro" id="IPR050825">
    <property type="entry name" value="RBM42_RBP45_47-like"/>
</dbReference>
<dbReference type="InParanoid" id="A0A1D3CU12"/>
<keyword evidence="7" id="KW-1185">Reference proteome</keyword>
<feature type="region of interest" description="Disordered" evidence="4">
    <location>
        <begin position="16"/>
        <end position="35"/>
    </location>
</feature>
<dbReference type="Gene3D" id="3.30.70.330">
    <property type="match status" value="3"/>
</dbReference>
<dbReference type="Proteomes" id="UP000095192">
    <property type="component" value="Unassembled WGS sequence"/>
</dbReference>
<dbReference type="AlphaFoldDB" id="A0A1D3CU12"/>
<dbReference type="VEuPathDB" id="ToxoDB:cyc_02736"/>
<dbReference type="SUPFAM" id="SSF54928">
    <property type="entry name" value="RNA-binding domain, RBD"/>
    <property type="match status" value="2"/>
</dbReference>
<dbReference type="SMART" id="SM00360">
    <property type="entry name" value="RRM"/>
    <property type="match status" value="3"/>
</dbReference>
<evidence type="ECO:0000256" key="1">
    <source>
        <dbReference type="ARBA" id="ARBA00022737"/>
    </source>
</evidence>
<evidence type="ECO:0000313" key="7">
    <source>
        <dbReference type="Proteomes" id="UP000095192"/>
    </source>
</evidence>
<dbReference type="PANTHER" id="PTHR47640:SF10">
    <property type="entry name" value="TRNA SELENOCYSTEINE 1-ASSOCIATED PROTEIN 1-RELATED"/>
    <property type="match status" value="1"/>
</dbReference>
<feature type="domain" description="RRM" evidence="5">
    <location>
        <begin position="181"/>
        <end position="274"/>
    </location>
</feature>
<name>A0A1D3CU12_9EIME</name>
<dbReference type="GO" id="GO:0005829">
    <property type="term" value="C:cytosol"/>
    <property type="evidence" value="ECO:0007669"/>
    <property type="project" value="TreeGrafter"/>
</dbReference>
<evidence type="ECO:0000256" key="3">
    <source>
        <dbReference type="PROSITE-ProRule" id="PRU00176"/>
    </source>
</evidence>
<comment type="caution">
    <text evidence="6">The sequence shown here is derived from an EMBL/GenBank/DDBJ whole genome shotgun (WGS) entry which is preliminary data.</text>
</comment>
<keyword evidence="2 3" id="KW-0694">RNA-binding</keyword>
<dbReference type="PROSITE" id="PS50102">
    <property type="entry name" value="RRM"/>
    <property type="match status" value="3"/>
</dbReference>
<organism evidence="6 7">
    <name type="scientific">Cyclospora cayetanensis</name>
    <dbReference type="NCBI Taxonomy" id="88456"/>
    <lineage>
        <taxon>Eukaryota</taxon>
        <taxon>Sar</taxon>
        <taxon>Alveolata</taxon>
        <taxon>Apicomplexa</taxon>
        <taxon>Conoidasida</taxon>
        <taxon>Coccidia</taxon>
        <taxon>Eucoccidiorida</taxon>
        <taxon>Eimeriorina</taxon>
        <taxon>Eimeriidae</taxon>
        <taxon>Cyclospora</taxon>
    </lineage>
</organism>
<feature type="domain" description="RRM" evidence="5">
    <location>
        <begin position="43"/>
        <end position="127"/>
    </location>
</feature>
<dbReference type="InterPro" id="IPR000504">
    <property type="entry name" value="RRM_dom"/>
</dbReference>
<evidence type="ECO:0000256" key="2">
    <source>
        <dbReference type="ARBA" id="ARBA00022884"/>
    </source>
</evidence>
<dbReference type="InterPro" id="IPR012677">
    <property type="entry name" value="Nucleotide-bd_a/b_plait_sf"/>
</dbReference>
<protein>
    <submittedName>
        <fullName evidence="6">RNA recognition motif-containing protein</fullName>
    </submittedName>
</protein>
<feature type="domain" description="RRM" evidence="5">
    <location>
        <begin position="331"/>
        <end position="427"/>
    </location>
</feature>
<dbReference type="PANTHER" id="PTHR47640">
    <property type="entry name" value="TRNA SELENOCYSTEINE 1-ASSOCIATED PROTEIN 1-RELATED-RELATED"/>
    <property type="match status" value="1"/>
</dbReference>
<proteinExistence type="predicted"/>
<gene>
    <name evidence="6" type="ORF">cyc_02736</name>
</gene>
<evidence type="ECO:0000313" key="6">
    <source>
        <dbReference type="EMBL" id="OEH74689.1"/>
    </source>
</evidence>
<dbReference type="GO" id="GO:0003729">
    <property type="term" value="F:mRNA binding"/>
    <property type="evidence" value="ECO:0007669"/>
    <property type="project" value="InterPro"/>
</dbReference>
<evidence type="ECO:0000259" key="5">
    <source>
        <dbReference type="PROSITE" id="PS50102"/>
    </source>
</evidence>
<dbReference type="EMBL" id="JROU02001962">
    <property type="protein sequence ID" value="OEH74689.1"/>
    <property type="molecule type" value="Genomic_DNA"/>
</dbReference>